<keyword evidence="3" id="KW-0067">ATP-binding</keyword>
<dbReference type="SUPFAM" id="SSF52540">
    <property type="entry name" value="P-loop containing nucleoside triphosphate hydrolases"/>
    <property type="match status" value="1"/>
</dbReference>
<keyword evidence="4" id="KW-0408">Iron</keyword>
<evidence type="ECO:0000256" key="3">
    <source>
        <dbReference type="ARBA" id="ARBA00022840"/>
    </source>
</evidence>
<sequence length="265" mass="28428">MRRWLSTSPRCLSHENPLGLPRRQPAAGPPPTFPRAQRGLPVKRRIAHVDHVIAVSSAKGGVGKSTLAVNLALSLSRRNLRTGILDTDIFGPSVPTLLNLANASEPEVTNRGSLIPLQSYGLKSMSMGYLLPSEAAPVAWRGAMVQKALHQLLHEVDWSPKLDVLVLDLPPGTGDVQLTIGQQIELSGAVVVTTPQDIALKDAVKGIAMFQKMNIPVLGLVQNMSVFVCPKCGEETHIFAHDGSSERVPSKAQEIGVDFLANHSG</sequence>
<dbReference type="InterPro" id="IPR044304">
    <property type="entry name" value="NUBPL-like"/>
</dbReference>
<dbReference type="PANTHER" id="PTHR42961:SF2">
    <property type="entry name" value="IRON-SULFUR PROTEIN NUBPL"/>
    <property type="match status" value="1"/>
</dbReference>
<dbReference type="GO" id="GO:0051539">
    <property type="term" value="F:4 iron, 4 sulfur cluster binding"/>
    <property type="evidence" value="ECO:0007669"/>
    <property type="project" value="TreeGrafter"/>
</dbReference>
<accession>A0AAN7SZN4</accession>
<dbReference type="Proteomes" id="UP001309876">
    <property type="component" value="Unassembled WGS sequence"/>
</dbReference>
<comment type="similarity">
    <text evidence="6">Belongs to the Mrp/NBP35 ATP-binding proteins family.</text>
</comment>
<dbReference type="FunFam" id="3.40.50.300:FF:001278">
    <property type="entry name" value="Iron-sulfur cluster carrier protein"/>
    <property type="match status" value="1"/>
</dbReference>
<dbReference type="CDD" id="cd02037">
    <property type="entry name" value="Mrp_NBP35"/>
    <property type="match status" value="1"/>
</dbReference>
<evidence type="ECO:0000256" key="2">
    <source>
        <dbReference type="ARBA" id="ARBA00022741"/>
    </source>
</evidence>
<feature type="region of interest" description="Disordered" evidence="7">
    <location>
        <begin position="1"/>
        <end position="37"/>
    </location>
</feature>
<dbReference type="InterPro" id="IPR019591">
    <property type="entry name" value="Mrp/NBP35_ATP-bd"/>
</dbReference>
<evidence type="ECO:0000256" key="4">
    <source>
        <dbReference type="ARBA" id="ARBA00023004"/>
    </source>
</evidence>
<dbReference type="GO" id="GO:0140663">
    <property type="term" value="F:ATP-dependent FeS chaperone activity"/>
    <property type="evidence" value="ECO:0007669"/>
    <property type="project" value="InterPro"/>
</dbReference>
<name>A0AAN7SZN4_9EURO</name>
<protein>
    <submittedName>
        <fullName evidence="8">Uncharacterized protein</fullName>
    </submittedName>
</protein>
<dbReference type="InterPro" id="IPR033756">
    <property type="entry name" value="YlxH/NBP35"/>
</dbReference>
<dbReference type="InterPro" id="IPR027417">
    <property type="entry name" value="P-loop_NTPase"/>
</dbReference>
<dbReference type="GO" id="GO:0016226">
    <property type="term" value="P:iron-sulfur cluster assembly"/>
    <property type="evidence" value="ECO:0007669"/>
    <property type="project" value="InterPro"/>
</dbReference>
<evidence type="ECO:0000313" key="9">
    <source>
        <dbReference type="Proteomes" id="UP001309876"/>
    </source>
</evidence>
<evidence type="ECO:0000256" key="6">
    <source>
        <dbReference type="ARBA" id="ARBA00024036"/>
    </source>
</evidence>
<dbReference type="Gene3D" id="3.40.50.300">
    <property type="entry name" value="P-loop containing nucleotide triphosphate hydrolases"/>
    <property type="match status" value="1"/>
</dbReference>
<evidence type="ECO:0000256" key="1">
    <source>
        <dbReference type="ARBA" id="ARBA00022723"/>
    </source>
</evidence>
<keyword evidence="2" id="KW-0547">Nucleotide-binding</keyword>
<evidence type="ECO:0000256" key="7">
    <source>
        <dbReference type="SAM" id="MobiDB-lite"/>
    </source>
</evidence>
<proteinExistence type="inferred from homology"/>
<dbReference type="Pfam" id="PF10609">
    <property type="entry name" value="ParA"/>
    <property type="match status" value="1"/>
</dbReference>
<feature type="compositionally biased region" description="Polar residues" evidence="7">
    <location>
        <begin position="1"/>
        <end position="10"/>
    </location>
</feature>
<reference evidence="8 9" key="1">
    <citation type="submission" date="2023-08" db="EMBL/GenBank/DDBJ databases">
        <title>Black Yeasts Isolated from many extreme environments.</title>
        <authorList>
            <person name="Coleine C."/>
            <person name="Stajich J.E."/>
            <person name="Selbmann L."/>
        </authorList>
    </citation>
    <scope>NUCLEOTIDE SEQUENCE [LARGE SCALE GENOMIC DNA]</scope>
    <source>
        <strain evidence="8 9">CCFEE 5910</strain>
    </source>
</reference>
<keyword evidence="9" id="KW-1185">Reference proteome</keyword>
<dbReference type="GO" id="GO:0005739">
    <property type="term" value="C:mitochondrion"/>
    <property type="evidence" value="ECO:0007669"/>
    <property type="project" value="TreeGrafter"/>
</dbReference>
<dbReference type="GO" id="GO:0005524">
    <property type="term" value="F:ATP binding"/>
    <property type="evidence" value="ECO:0007669"/>
    <property type="project" value="UniProtKB-KW"/>
</dbReference>
<organism evidence="8 9">
    <name type="scientific">Lithohypha guttulata</name>
    <dbReference type="NCBI Taxonomy" id="1690604"/>
    <lineage>
        <taxon>Eukaryota</taxon>
        <taxon>Fungi</taxon>
        <taxon>Dikarya</taxon>
        <taxon>Ascomycota</taxon>
        <taxon>Pezizomycotina</taxon>
        <taxon>Eurotiomycetes</taxon>
        <taxon>Chaetothyriomycetidae</taxon>
        <taxon>Chaetothyriales</taxon>
        <taxon>Trichomeriaceae</taxon>
        <taxon>Lithohypha</taxon>
    </lineage>
</organism>
<keyword evidence="5" id="KW-0411">Iron-sulfur</keyword>
<dbReference type="AlphaFoldDB" id="A0AAN7SZN4"/>
<comment type="caution">
    <text evidence="8">The sequence shown here is derived from an EMBL/GenBank/DDBJ whole genome shotgun (WGS) entry which is preliminary data.</text>
</comment>
<dbReference type="EMBL" id="JAVRRJ010000004">
    <property type="protein sequence ID" value="KAK5085807.1"/>
    <property type="molecule type" value="Genomic_DNA"/>
</dbReference>
<keyword evidence="1" id="KW-0479">Metal-binding</keyword>
<gene>
    <name evidence="8" type="ORF">LTR05_005096</name>
</gene>
<dbReference type="PANTHER" id="PTHR42961">
    <property type="entry name" value="IRON-SULFUR PROTEIN NUBPL"/>
    <property type="match status" value="1"/>
</dbReference>
<dbReference type="HAMAP" id="MF_02040">
    <property type="entry name" value="Mrp_NBP35"/>
    <property type="match status" value="1"/>
</dbReference>
<evidence type="ECO:0000256" key="5">
    <source>
        <dbReference type="ARBA" id="ARBA00023014"/>
    </source>
</evidence>
<dbReference type="GO" id="GO:0032981">
    <property type="term" value="P:mitochondrial respiratory chain complex I assembly"/>
    <property type="evidence" value="ECO:0007669"/>
    <property type="project" value="TreeGrafter"/>
</dbReference>
<evidence type="ECO:0000313" key="8">
    <source>
        <dbReference type="EMBL" id="KAK5085807.1"/>
    </source>
</evidence>
<dbReference type="GO" id="GO:0046872">
    <property type="term" value="F:metal ion binding"/>
    <property type="evidence" value="ECO:0007669"/>
    <property type="project" value="UniProtKB-KW"/>
</dbReference>